<dbReference type="OrthoDB" id="5139479at2759"/>
<sequence>MTAQAPEMYNYSADSSQFASTVKVEATVNEFSPGTSVKANENSNTKTNKILDGSLFTVWLSALCALTLLILTSIYAGNSSLLAGHRSIGRSPGNVLLVLRVLSELAGVMMATTIAGTLEVLQWTLISRQEGRKGMSFTDYLVMHAGTGVSGLIQLAFGRGVPKLSSRFWSMTRLIGIAMVPLLNVVIMSNVNTAITYDKLTITAPVTGYGVGTFNASLAAIWHPMADLLFSTNFMYFLSDGARVVDITAPAARARCNDGEENCVVSYYVSGGSGDFAPALLASGDSRGADAFLAEAQPGFVFDFTDGSNDWQFADNECSVFGADIAAWALCLKDGTEDNEIKARLIDCPADVASLFQCHDSRSWLKNQGFSTSLHSWYRSAEVAYSRVNDSILTHSFEGSPPQTPASIPAAELLTAFILVFKSSNQASPFANALTLLGVGNNTAATPIYAWWYFHGASRLANADATSRRRGISGLQSMLGLAIYHCQPKAFGEIRDLGYDNTTSVGKAILASFPTGVQGTPVFPAALRYIIVIDYATLIAYIVLGGATLILCFAVLVTVTFVAPSTKSRAYSSFPILDFLSKCEVVEQERDNRRSVISMDDFHHQASENGQQGIRIRETEGLRVVLTETNPRVPVQSTRSFAGRIFTA</sequence>
<proteinExistence type="predicted"/>
<dbReference type="Proteomes" id="UP000800036">
    <property type="component" value="Unassembled WGS sequence"/>
</dbReference>
<feature type="transmembrane region" description="Helical" evidence="1">
    <location>
        <begin position="141"/>
        <end position="162"/>
    </location>
</feature>
<name>A0A6A5UX99_9PLEO</name>
<reference evidence="2" key="1">
    <citation type="journal article" date="2020" name="Stud. Mycol.">
        <title>101 Dothideomycetes genomes: a test case for predicting lifestyles and emergence of pathogens.</title>
        <authorList>
            <person name="Haridas S."/>
            <person name="Albert R."/>
            <person name="Binder M."/>
            <person name="Bloem J."/>
            <person name="Labutti K."/>
            <person name="Salamov A."/>
            <person name="Andreopoulos B."/>
            <person name="Baker S."/>
            <person name="Barry K."/>
            <person name="Bills G."/>
            <person name="Bluhm B."/>
            <person name="Cannon C."/>
            <person name="Castanera R."/>
            <person name="Culley D."/>
            <person name="Daum C."/>
            <person name="Ezra D."/>
            <person name="Gonzalez J."/>
            <person name="Henrissat B."/>
            <person name="Kuo A."/>
            <person name="Liang C."/>
            <person name="Lipzen A."/>
            <person name="Lutzoni F."/>
            <person name="Magnuson J."/>
            <person name="Mondo S."/>
            <person name="Nolan M."/>
            <person name="Ohm R."/>
            <person name="Pangilinan J."/>
            <person name="Park H.-J."/>
            <person name="Ramirez L."/>
            <person name="Alfaro M."/>
            <person name="Sun H."/>
            <person name="Tritt A."/>
            <person name="Yoshinaga Y."/>
            <person name="Zwiers L.-H."/>
            <person name="Turgeon B."/>
            <person name="Goodwin S."/>
            <person name="Spatafora J."/>
            <person name="Crous P."/>
            <person name="Grigoriev I."/>
        </authorList>
    </citation>
    <scope>NUCLEOTIDE SEQUENCE</scope>
    <source>
        <strain evidence="2">CBS 107.79</strain>
    </source>
</reference>
<feature type="transmembrane region" description="Helical" evidence="1">
    <location>
        <begin position="538"/>
        <end position="563"/>
    </location>
</feature>
<evidence type="ECO:0000313" key="2">
    <source>
        <dbReference type="EMBL" id="KAF1967526.1"/>
    </source>
</evidence>
<feature type="transmembrane region" description="Helical" evidence="1">
    <location>
        <begin position="97"/>
        <end position="121"/>
    </location>
</feature>
<feature type="transmembrane region" description="Helical" evidence="1">
    <location>
        <begin position="174"/>
        <end position="191"/>
    </location>
</feature>
<organism evidence="2 3">
    <name type="scientific">Bimuria novae-zelandiae CBS 107.79</name>
    <dbReference type="NCBI Taxonomy" id="1447943"/>
    <lineage>
        <taxon>Eukaryota</taxon>
        <taxon>Fungi</taxon>
        <taxon>Dikarya</taxon>
        <taxon>Ascomycota</taxon>
        <taxon>Pezizomycotina</taxon>
        <taxon>Dothideomycetes</taxon>
        <taxon>Pleosporomycetidae</taxon>
        <taxon>Pleosporales</taxon>
        <taxon>Massarineae</taxon>
        <taxon>Didymosphaeriaceae</taxon>
        <taxon>Bimuria</taxon>
    </lineage>
</organism>
<gene>
    <name evidence="2" type="ORF">BU23DRAFT_559316</name>
</gene>
<dbReference type="AlphaFoldDB" id="A0A6A5UX99"/>
<keyword evidence="1" id="KW-0472">Membrane</keyword>
<evidence type="ECO:0000313" key="3">
    <source>
        <dbReference type="Proteomes" id="UP000800036"/>
    </source>
</evidence>
<dbReference type="EMBL" id="ML976731">
    <property type="protein sequence ID" value="KAF1967526.1"/>
    <property type="molecule type" value="Genomic_DNA"/>
</dbReference>
<accession>A0A6A5UX99</accession>
<protein>
    <submittedName>
        <fullName evidence="2">Uncharacterized protein</fullName>
    </submittedName>
</protein>
<evidence type="ECO:0000256" key="1">
    <source>
        <dbReference type="SAM" id="Phobius"/>
    </source>
</evidence>
<feature type="transmembrane region" description="Helical" evidence="1">
    <location>
        <begin position="56"/>
        <end position="76"/>
    </location>
</feature>
<keyword evidence="3" id="KW-1185">Reference proteome</keyword>
<keyword evidence="1" id="KW-1133">Transmembrane helix</keyword>
<keyword evidence="1" id="KW-0812">Transmembrane</keyword>